<proteinExistence type="predicted"/>
<feature type="region of interest" description="Disordered" evidence="6">
    <location>
        <begin position="284"/>
        <end position="332"/>
    </location>
</feature>
<evidence type="ECO:0000313" key="8">
    <source>
        <dbReference type="EMBL" id="UQA92065.1"/>
    </source>
</evidence>
<evidence type="ECO:0000256" key="5">
    <source>
        <dbReference type="ARBA" id="ARBA00023136"/>
    </source>
</evidence>
<dbReference type="PANTHER" id="PTHR30213:SF1">
    <property type="entry name" value="INNER MEMBRANE PROTEIN YHJD"/>
    <property type="match status" value="1"/>
</dbReference>
<evidence type="ECO:0000256" key="2">
    <source>
        <dbReference type="ARBA" id="ARBA00022475"/>
    </source>
</evidence>
<keyword evidence="3 7" id="KW-0812">Transmembrane</keyword>
<dbReference type="InterPro" id="IPR017039">
    <property type="entry name" value="Virul_fac_BrkB"/>
</dbReference>
<feature type="transmembrane region" description="Helical" evidence="7">
    <location>
        <begin position="139"/>
        <end position="159"/>
    </location>
</feature>
<dbReference type="PANTHER" id="PTHR30213">
    <property type="entry name" value="INNER MEMBRANE PROTEIN YHJD"/>
    <property type="match status" value="1"/>
</dbReference>
<feature type="transmembrane region" description="Helical" evidence="7">
    <location>
        <begin position="213"/>
        <end position="232"/>
    </location>
</feature>
<evidence type="ECO:0000256" key="1">
    <source>
        <dbReference type="ARBA" id="ARBA00004651"/>
    </source>
</evidence>
<keyword evidence="4 7" id="KW-1133">Transmembrane helix</keyword>
<feature type="compositionally biased region" description="Basic and acidic residues" evidence="6">
    <location>
        <begin position="299"/>
        <end position="332"/>
    </location>
</feature>
<evidence type="ECO:0000256" key="7">
    <source>
        <dbReference type="SAM" id="Phobius"/>
    </source>
</evidence>
<gene>
    <name evidence="8" type="ORF">K9S39_09585</name>
</gene>
<evidence type="ECO:0000313" key="9">
    <source>
        <dbReference type="Proteomes" id="UP000830115"/>
    </source>
</evidence>
<feature type="transmembrane region" description="Helical" evidence="7">
    <location>
        <begin position="179"/>
        <end position="201"/>
    </location>
</feature>
<comment type="subcellular location">
    <subcellularLocation>
        <location evidence="1">Cell membrane</location>
        <topology evidence="1">Multi-pass membrane protein</topology>
    </subcellularLocation>
</comment>
<keyword evidence="9" id="KW-1185">Reference proteome</keyword>
<sequence length="332" mass="35273">MDWPTKLPVIARLMRTHMWRSCERLVTVHWAQLAAAITFTSFIALFPLITVGAAIGAKLLSDDQLGTLQNEIAEQAPGLSSLLDLDSLVAHAGTVGLIAGALLLVIGINWVGHLRGGLRAVWQREQAPGNPFLLKLRDAGVLVGLGAVGLVAIGSSVFANAAVGWTADRVGIEGGAGRVLLFLGGLGTALLVDFLLLIYLLTRLPRVHPGRRAVVVAGLIGAVGFELLQLLLTGYLQGVAVKSMYGAFAVPVAVLLWINLVARLLLFCAAWTATAVQSSETAADEALGPGISPAVGDPPQRRRPTEAHQQHRATERRLQRAARDAERRSESK</sequence>
<dbReference type="EMBL" id="CP086322">
    <property type="protein sequence ID" value="UQA92065.1"/>
    <property type="molecule type" value="Genomic_DNA"/>
</dbReference>
<protein>
    <submittedName>
        <fullName evidence="8">YihY/virulence factor BrkB family protein</fullName>
    </submittedName>
</protein>
<feature type="transmembrane region" description="Helical" evidence="7">
    <location>
        <begin position="88"/>
        <end position="111"/>
    </location>
</feature>
<feature type="transmembrane region" description="Helical" evidence="7">
    <location>
        <begin position="33"/>
        <end position="55"/>
    </location>
</feature>
<feature type="transmembrane region" description="Helical" evidence="7">
    <location>
        <begin position="244"/>
        <end position="266"/>
    </location>
</feature>
<keyword evidence="2" id="KW-1003">Cell membrane</keyword>
<dbReference type="Proteomes" id="UP000830115">
    <property type="component" value="Chromosome"/>
</dbReference>
<evidence type="ECO:0000256" key="3">
    <source>
        <dbReference type="ARBA" id="ARBA00022692"/>
    </source>
</evidence>
<dbReference type="PIRSF" id="PIRSF035875">
    <property type="entry name" value="RNase_BN"/>
    <property type="match status" value="1"/>
</dbReference>
<name>A0ABY4M6P3_9ACTN</name>
<reference evidence="8" key="1">
    <citation type="submission" date="2021-10" db="EMBL/GenBank/DDBJ databases">
        <title>Streptomyces nigrumlapis sp.nov.,an antimicrobial producing actinobacterium isolated from Black Gobi rocks.</title>
        <authorList>
            <person name="Wen Y."/>
            <person name="Zhang W."/>
            <person name="Liu X.G."/>
        </authorList>
    </citation>
    <scope>NUCLEOTIDE SEQUENCE</scope>
    <source>
        <strain evidence="8">ST13-2-2</strain>
    </source>
</reference>
<organism evidence="8 9">
    <name type="scientific">Streptomyces halobius</name>
    <dbReference type="NCBI Taxonomy" id="2879846"/>
    <lineage>
        <taxon>Bacteria</taxon>
        <taxon>Bacillati</taxon>
        <taxon>Actinomycetota</taxon>
        <taxon>Actinomycetes</taxon>
        <taxon>Kitasatosporales</taxon>
        <taxon>Streptomycetaceae</taxon>
        <taxon>Streptomyces</taxon>
    </lineage>
</organism>
<dbReference type="RefSeq" id="WP_248862895.1">
    <property type="nucleotide sequence ID" value="NZ_CP086322.1"/>
</dbReference>
<dbReference type="Pfam" id="PF03631">
    <property type="entry name" value="Virul_fac_BrkB"/>
    <property type="match status" value="1"/>
</dbReference>
<accession>A0ABY4M6P3</accession>
<evidence type="ECO:0000256" key="6">
    <source>
        <dbReference type="SAM" id="MobiDB-lite"/>
    </source>
</evidence>
<keyword evidence="5 7" id="KW-0472">Membrane</keyword>
<evidence type="ECO:0000256" key="4">
    <source>
        <dbReference type="ARBA" id="ARBA00022989"/>
    </source>
</evidence>